<dbReference type="OrthoDB" id="7207202at2"/>
<accession>B0T250</accession>
<evidence type="ECO:0000313" key="3">
    <source>
        <dbReference type="EMBL" id="ABZ69219.1"/>
    </source>
</evidence>
<dbReference type="AlphaFoldDB" id="B0T250"/>
<gene>
    <name evidence="3" type="ordered locus">Caul_0081</name>
</gene>
<protein>
    <submittedName>
        <fullName evidence="3">Uncharacterized protein</fullName>
    </submittedName>
</protein>
<keyword evidence="1" id="KW-0472">Membrane</keyword>
<dbReference type="KEGG" id="cak:Caul_0081"/>
<dbReference type="HOGENOM" id="CLU_1923797_0_0_5"/>
<keyword evidence="2" id="KW-0732">Signal</keyword>
<reference evidence="3" key="1">
    <citation type="submission" date="2008-01" db="EMBL/GenBank/DDBJ databases">
        <title>Complete sequence of chromosome of Caulobacter sp. K31.</title>
        <authorList>
            <consortium name="US DOE Joint Genome Institute"/>
            <person name="Copeland A."/>
            <person name="Lucas S."/>
            <person name="Lapidus A."/>
            <person name="Barry K."/>
            <person name="Glavina del Rio T."/>
            <person name="Dalin E."/>
            <person name="Tice H."/>
            <person name="Pitluck S."/>
            <person name="Bruce D."/>
            <person name="Goodwin L."/>
            <person name="Thompson L.S."/>
            <person name="Brettin T."/>
            <person name="Detter J.C."/>
            <person name="Han C."/>
            <person name="Schmutz J."/>
            <person name="Larimer F."/>
            <person name="Land M."/>
            <person name="Hauser L."/>
            <person name="Kyrpides N."/>
            <person name="Kim E."/>
            <person name="Stephens C."/>
            <person name="Richardson P."/>
        </authorList>
    </citation>
    <scope>NUCLEOTIDE SEQUENCE [LARGE SCALE GENOMIC DNA]</scope>
    <source>
        <strain evidence="3">K31</strain>
    </source>
</reference>
<evidence type="ECO:0000256" key="1">
    <source>
        <dbReference type="SAM" id="Phobius"/>
    </source>
</evidence>
<dbReference type="EMBL" id="CP000927">
    <property type="protein sequence ID" value="ABZ69219.1"/>
    <property type="molecule type" value="Genomic_DNA"/>
</dbReference>
<feature type="signal peptide" evidence="2">
    <location>
        <begin position="1"/>
        <end position="26"/>
    </location>
</feature>
<dbReference type="eggNOG" id="ENOG5033FPN">
    <property type="taxonomic scope" value="Bacteria"/>
</dbReference>
<dbReference type="STRING" id="366602.Caul_0081"/>
<feature type="transmembrane region" description="Helical" evidence="1">
    <location>
        <begin position="95"/>
        <end position="119"/>
    </location>
</feature>
<evidence type="ECO:0000256" key="2">
    <source>
        <dbReference type="SAM" id="SignalP"/>
    </source>
</evidence>
<feature type="chain" id="PRO_5002755358" evidence="2">
    <location>
        <begin position="27"/>
        <end position="131"/>
    </location>
</feature>
<name>B0T250_CAUSK</name>
<proteinExistence type="predicted"/>
<keyword evidence="1" id="KW-0812">Transmembrane</keyword>
<keyword evidence="1" id="KW-1133">Transmembrane helix</keyword>
<sequence precursor="true">MIFEKTLTTLAAAAAIAAAAAVSVVAAAFALYAVLQPHLGAAGAAAVVAAVAAVIVGIAGLLAARKAEEKARPPATPDAFAFAEKALEMVKERPILTIGAGLAAGIIAFRNPALAAIVAKALMDSGKPPPR</sequence>
<feature type="transmembrane region" description="Helical" evidence="1">
    <location>
        <begin position="42"/>
        <end position="64"/>
    </location>
</feature>
<organism evidence="3">
    <name type="scientific">Caulobacter sp. (strain K31)</name>
    <dbReference type="NCBI Taxonomy" id="366602"/>
    <lineage>
        <taxon>Bacteria</taxon>
        <taxon>Pseudomonadati</taxon>
        <taxon>Pseudomonadota</taxon>
        <taxon>Alphaproteobacteria</taxon>
        <taxon>Caulobacterales</taxon>
        <taxon>Caulobacteraceae</taxon>
        <taxon>Caulobacter</taxon>
    </lineage>
</organism>